<feature type="compositionally biased region" description="Acidic residues" evidence="1">
    <location>
        <begin position="143"/>
        <end position="153"/>
    </location>
</feature>
<feature type="region of interest" description="Disordered" evidence="1">
    <location>
        <begin position="56"/>
        <end position="159"/>
    </location>
</feature>
<protein>
    <recommendedName>
        <fullName evidence="6">G-protein coupled receptors family 1 profile domain-containing protein</fullName>
    </recommendedName>
</protein>
<keyword evidence="2" id="KW-0812">Transmembrane</keyword>
<feature type="transmembrane region" description="Helical" evidence="2">
    <location>
        <begin position="349"/>
        <end position="367"/>
    </location>
</feature>
<feature type="region of interest" description="Disordered" evidence="1">
    <location>
        <begin position="560"/>
        <end position="609"/>
    </location>
</feature>
<evidence type="ECO:0000256" key="3">
    <source>
        <dbReference type="SAM" id="SignalP"/>
    </source>
</evidence>
<evidence type="ECO:0000313" key="5">
    <source>
        <dbReference type="Proteomes" id="UP000278143"/>
    </source>
</evidence>
<feature type="transmembrane region" description="Helical" evidence="2">
    <location>
        <begin position="267"/>
        <end position="291"/>
    </location>
</feature>
<feature type="signal peptide" evidence="3">
    <location>
        <begin position="1"/>
        <end position="28"/>
    </location>
</feature>
<feature type="transmembrane region" description="Helical" evidence="2">
    <location>
        <begin position="303"/>
        <end position="328"/>
    </location>
</feature>
<dbReference type="Gene3D" id="1.20.1070.10">
    <property type="entry name" value="Rhodopsin 7-helix transmembrane proteins"/>
    <property type="match status" value="1"/>
</dbReference>
<evidence type="ECO:0000256" key="1">
    <source>
        <dbReference type="SAM" id="MobiDB-lite"/>
    </source>
</evidence>
<feature type="transmembrane region" description="Helical" evidence="2">
    <location>
        <begin position="179"/>
        <end position="199"/>
    </location>
</feature>
<organism evidence="4 5">
    <name type="scientific">Syncephalis pseudoplumigaleata</name>
    <dbReference type="NCBI Taxonomy" id="1712513"/>
    <lineage>
        <taxon>Eukaryota</taxon>
        <taxon>Fungi</taxon>
        <taxon>Fungi incertae sedis</taxon>
        <taxon>Zoopagomycota</taxon>
        <taxon>Zoopagomycotina</taxon>
        <taxon>Zoopagomycetes</taxon>
        <taxon>Zoopagales</taxon>
        <taxon>Piptocephalidaceae</taxon>
        <taxon>Syncephalis</taxon>
    </lineage>
</organism>
<reference evidence="5" key="1">
    <citation type="journal article" date="2018" name="Nat. Microbiol.">
        <title>Leveraging single-cell genomics to expand the fungal tree of life.</title>
        <authorList>
            <person name="Ahrendt S.R."/>
            <person name="Quandt C.A."/>
            <person name="Ciobanu D."/>
            <person name="Clum A."/>
            <person name="Salamov A."/>
            <person name="Andreopoulos B."/>
            <person name="Cheng J.F."/>
            <person name="Woyke T."/>
            <person name="Pelin A."/>
            <person name="Henrissat B."/>
            <person name="Reynolds N.K."/>
            <person name="Benny G.L."/>
            <person name="Smith M.E."/>
            <person name="James T.Y."/>
            <person name="Grigoriev I.V."/>
        </authorList>
    </citation>
    <scope>NUCLEOTIDE SEQUENCE [LARGE SCALE GENOMIC DNA]</scope>
    <source>
        <strain evidence="5">Benny S71-1</strain>
    </source>
</reference>
<evidence type="ECO:0000256" key="2">
    <source>
        <dbReference type="SAM" id="Phobius"/>
    </source>
</evidence>
<keyword evidence="3" id="KW-0732">Signal</keyword>
<proteinExistence type="predicted"/>
<dbReference type="AlphaFoldDB" id="A0A4P9Z5H8"/>
<feature type="compositionally biased region" description="Low complexity" evidence="1">
    <location>
        <begin position="110"/>
        <end position="135"/>
    </location>
</feature>
<feature type="transmembrane region" description="Helical" evidence="2">
    <location>
        <begin position="469"/>
        <end position="490"/>
    </location>
</feature>
<dbReference type="EMBL" id="KZ989140">
    <property type="protein sequence ID" value="RKP27873.1"/>
    <property type="molecule type" value="Genomic_DNA"/>
</dbReference>
<evidence type="ECO:0008006" key="6">
    <source>
        <dbReference type="Google" id="ProtNLM"/>
    </source>
</evidence>
<feature type="compositionally biased region" description="Low complexity" evidence="1">
    <location>
        <begin position="582"/>
        <end position="595"/>
    </location>
</feature>
<evidence type="ECO:0000313" key="4">
    <source>
        <dbReference type="EMBL" id="RKP27873.1"/>
    </source>
</evidence>
<feature type="compositionally biased region" description="Low complexity" evidence="1">
    <location>
        <begin position="56"/>
        <end position="73"/>
    </location>
</feature>
<gene>
    <name evidence="4" type="ORF">SYNPS1DRAFT_26483</name>
</gene>
<dbReference type="OrthoDB" id="5589422at2759"/>
<feature type="transmembrane region" description="Helical" evidence="2">
    <location>
        <begin position="387"/>
        <end position="410"/>
    </location>
</feature>
<keyword evidence="2" id="KW-0472">Membrane</keyword>
<feature type="chain" id="PRO_5020686588" description="G-protein coupled receptors family 1 profile domain-containing protein" evidence="3">
    <location>
        <begin position="29"/>
        <end position="688"/>
    </location>
</feature>
<dbReference type="SUPFAM" id="SSF81321">
    <property type="entry name" value="Family A G protein-coupled receptor-like"/>
    <property type="match status" value="1"/>
</dbReference>
<dbReference type="Proteomes" id="UP000278143">
    <property type="component" value="Unassembled WGS sequence"/>
</dbReference>
<keyword evidence="5" id="KW-1185">Reference proteome</keyword>
<keyword evidence="2" id="KW-1133">Transmembrane helix</keyword>
<sequence>MNLKLRLLCLLVALAPLDVGRMFHGAAGLPVVAPSSAKLFHDETIAPLTPFSVTETPSTIQQSSTTTAIDSTARMPNLSKRDGVKESTIPKDMTSLPPAVAPPGSSGTFASAPAVHAAPAAAPASSSTGHASSHSSGKHGKDDDDDDKHDDDDDNHHHAHMESAGHHLVFNPHETSSKLYFAVVCITGVLNIAACVYVIKHTHPLSKTSKAGEKAAKRQTMLQSAASAVRRTMHNIPAPWMLEQQFYSGRLTKKEREEVRRHEDHKLAFFTTSTDLVVTILVTASIFYSYFADGLVEGLPCEIIGFAVFALLLMDITLVMFECIVMWMSFSQPRSSKPQASTMQSCKRWLLFVTVPWVIASFLFPFEAFGQDEFWCFTQVGHTAGKFAISFTILFHYTVLLVVLMCFIPIMRQSRQQRKYGTKGSHTTLSAHEVAANESNAKHMLVHILHYTPGTLHSIATLSGSNTDWLFIIGVAFVQLGAVMHAVLIWSHERHRRVARERRGTGDTWANETIYRSNTLDSQRTMAMSAAGGSYSQKVLSRQNSNATVPAHLVTSKPVVHFAPPKPAASRPSLLRRETGQSSHASSSSSSSSSSNGQHRPNDQTRSIEEADVEYGDFLNDYMTNADETLHSERRAPADTSAPQRRSSLQCAFDNGRSTYIMPVAAKHSVRKVYTAEPLPMMPDKRWL</sequence>
<name>A0A4P9Z5H8_9FUNG</name>
<accession>A0A4P9Z5H8</accession>
<feature type="compositionally biased region" description="Basic and acidic residues" evidence="1">
    <location>
        <begin position="79"/>
        <end position="89"/>
    </location>
</feature>
<feature type="compositionally biased region" description="Basic and acidic residues" evidence="1">
    <location>
        <begin position="600"/>
        <end position="609"/>
    </location>
</feature>